<accession>A0A916N8X4</accession>
<feature type="transmembrane region" description="Helical" evidence="1">
    <location>
        <begin position="168"/>
        <end position="189"/>
    </location>
</feature>
<keyword evidence="3" id="KW-1185">Reference proteome</keyword>
<feature type="transmembrane region" description="Helical" evidence="1">
    <location>
        <begin position="385"/>
        <end position="405"/>
    </location>
</feature>
<feature type="transmembrane region" description="Helical" evidence="1">
    <location>
        <begin position="446"/>
        <end position="466"/>
    </location>
</feature>
<evidence type="ECO:0000313" key="3">
    <source>
        <dbReference type="Proteomes" id="UP000742786"/>
    </source>
</evidence>
<feature type="transmembrane region" description="Helical" evidence="1">
    <location>
        <begin position="417"/>
        <end position="440"/>
    </location>
</feature>
<organism evidence="2 3">
    <name type="scientific">Georgfuchsia toluolica</name>
    <dbReference type="NCBI Taxonomy" id="424218"/>
    <lineage>
        <taxon>Bacteria</taxon>
        <taxon>Pseudomonadati</taxon>
        <taxon>Pseudomonadota</taxon>
        <taxon>Betaproteobacteria</taxon>
        <taxon>Nitrosomonadales</taxon>
        <taxon>Sterolibacteriaceae</taxon>
        <taxon>Georgfuchsia</taxon>
    </lineage>
</organism>
<proteinExistence type="predicted"/>
<evidence type="ECO:0000256" key="1">
    <source>
        <dbReference type="SAM" id="Phobius"/>
    </source>
</evidence>
<keyword evidence="1" id="KW-0812">Transmembrane</keyword>
<sequence length="484" mass="53173">MPIASTSSLRTTTTAALLLLAALYWLLCHRYTGIWHDAVIYNLMAAQRLHPAAYAHDLFFSFGSQGSYSLYTPLFARLVDLFGIELANRLVVLGGAALWISALTLLARGMHAHAVPIFVAVLTTVVLQTSYSLNGHTFVLNENFATARSLAFPLALFAIAFDNAGRAGMGAVSALLATAMHPLLGIWSLLVGISRRLPDRWLIAVGALLFILLSLAVLSGVSPSFQVMDALWEARVRQKALDVFAGDWGQLATDRILFWVAACWAGGRFGAARNRRIYLVVALLSAWAVLLSQICSYWFPVSLIMQVQPWRVLWLAVVLGVFALSDSAWQLFTTHRRDIYWLLLAAVLLFTLRTHCGLILLALLVLDAAGLFLALGKAGFMQRKLVRYLPATVAVIMMPSCLLMLQMDGLAIGNPWFVEYPLIKGLAFGGGGLIFAFWAWLATRRWGAQSIVVCSVPLLIFVLLFWDAAFPATRRHGGRFFTGG</sequence>
<comment type="caution">
    <text evidence="2">The sequence shown here is derived from an EMBL/GenBank/DDBJ whole genome shotgun (WGS) entry which is preliminary data.</text>
</comment>
<reference evidence="2" key="1">
    <citation type="submission" date="2021-04" db="EMBL/GenBank/DDBJ databases">
        <authorList>
            <person name="Hornung B."/>
        </authorList>
    </citation>
    <scope>NUCLEOTIDE SEQUENCE</scope>
    <source>
        <strain evidence="2">G5G6</strain>
    </source>
</reference>
<name>A0A916N8X4_9PROT</name>
<feature type="transmembrane region" description="Helical" evidence="1">
    <location>
        <begin position="201"/>
        <end position="221"/>
    </location>
</feature>
<protein>
    <submittedName>
        <fullName evidence="2">Uncharacterized protein</fullName>
    </submittedName>
</protein>
<feature type="transmembrane region" description="Helical" evidence="1">
    <location>
        <begin position="86"/>
        <end position="107"/>
    </location>
</feature>
<feature type="transmembrane region" description="Helical" evidence="1">
    <location>
        <begin position="114"/>
        <end position="133"/>
    </location>
</feature>
<keyword evidence="1" id="KW-1133">Transmembrane helix</keyword>
<dbReference type="EMBL" id="CAJQUM010000001">
    <property type="protein sequence ID" value="CAG4883782.1"/>
    <property type="molecule type" value="Genomic_DNA"/>
</dbReference>
<feature type="transmembrane region" description="Helical" evidence="1">
    <location>
        <begin position="339"/>
        <end position="365"/>
    </location>
</feature>
<evidence type="ECO:0000313" key="2">
    <source>
        <dbReference type="EMBL" id="CAG4883782.1"/>
    </source>
</evidence>
<feature type="transmembrane region" description="Helical" evidence="1">
    <location>
        <begin position="145"/>
        <end position="161"/>
    </location>
</feature>
<gene>
    <name evidence="2" type="ORF">GTOL_11665</name>
</gene>
<dbReference type="AlphaFoldDB" id="A0A916N8X4"/>
<dbReference type="Proteomes" id="UP000742786">
    <property type="component" value="Unassembled WGS sequence"/>
</dbReference>
<feature type="transmembrane region" description="Helical" evidence="1">
    <location>
        <begin position="277"/>
        <end position="300"/>
    </location>
</feature>
<keyword evidence="1" id="KW-0472">Membrane</keyword>
<dbReference type="RefSeq" id="WP_220635709.1">
    <property type="nucleotide sequence ID" value="NZ_CAJQUM010000001.1"/>
</dbReference>
<feature type="transmembrane region" description="Helical" evidence="1">
    <location>
        <begin position="312"/>
        <end position="332"/>
    </location>
</feature>